<reference evidence="2" key="1">
    <citation type="journal article" date="2019" name="Int. J. Syst. Evol. Microbiol.">
        <title>The Global Catalogue of Microorganisms (GCM) 10K type strain sequencing project: providing services to taxonomists for standard genome sequencing and annotation.</title>
        <authorList>
            <consortium name="The Broad Institute Genomics Platform"/>
            <consortium name="The Broad Institute Genome Sequencing Center for Infectious Disease"/>
            <person name="Wu L."/>
            <person name="Ma J."/>
        </authorList>
    </citation>
    <scope>NUCLEOTIDE SEQUENCE [LARGE SCALE GENOMIC DNA]</scope>
    <source>
        <strain evidence="2">JCM 17441</strain>
    </source>
</reference>
<proteinExistence type="predicted"/>
<dbReference type="EMBL" id="BAABAT010000003">
    <property type="protein sequence ID" value="GAA4246614.1"/>
    <property type="molecule type" value="Genomic_DNA"/>
</dbReference>
<dbReference type="SUPFAM" id="SSF50998">
    <property type="entry name" value="Quinoprotein alcohol dehydrogenase-like"/>
    <property type="match status" value="1"/>
</dbReference>
<dbReference type="Gene3D" id="2.130.10.10">
    <property type="entry name" value="YVTN repeat-like/Quinoprotein amine dehydrogenase"/>
    <property type="match status" value="1"/>
</dbReference>
<dbReference type="InterPro" id="IPR015943">
    <property type="entry name" value="WD40/YVTN_repeat-like_dom_sf"/>
</dbReference>
<protein>
    <submittedName>
        <fullName evidence="1">Uncharacterized protein</fullName>
    </submittedName>
</protein>
<evidence type="ECO:0000313" key="1">
    <source>
        <dbReference type="EMBL" id="GAA4246614.1"/>
    </source>
</evidence>
<gene>
    <name evidence="1" type="ORF">GCM10022255_018650</name>
</gene>
<name>A0ABP8D387_9ACTN</name>
<organism evidence="1 2">
    <name type="scientific">Dactylosporangium darangshiense</name>
    <dbReference type="NCBI Taxonomy" id="579108"/>
    <lineage>
        <taxon>Bacteria</taxon>
        <taxon>Bacillati</taxon>
        <taxon>Actinomycetota</taxon>
        <taxon>Actinomycetes</taxon>
        <taxon>Micromonosporales</taxon>
        <taxon>Micromonosporaceae</taxon>
        <taxon>Dactylosporangium</taxon>
    </lineage>
</organism>
<dbReference type="Proteomes" id="UP001500620">
    <property type="component" value="Unassembled WGS sequence"/>
</dbReference>
<dbReference type="InterPro" id="IPR011047">
    <property type="entry name" value="Quinoprotein_ADH-like_sf"/>
</dbReference>
<evidence type="ECO:0000313" key="2">
    <source>
        <dbReference type="Proteomes" id="UP001500620"/>
    </source>
</evidence>
<keyword evidence="2" id="KW-1185">Reference proteome</keyword>
<comment type="caution">
    <text evidence="1">The sequence shown here is derived from an EMBL/GenBank/DDBJ whole genome shotgun (WGS) entry which is preliminary data.</text>
</comment>
<dbReference type="RefSeq" id="WP_345123338.1">
    <property type="nucleotide sequence ID" value="NZ_BAABAT010000003.1"/>
</dbReference>
<sequence>MPLSAMHADAAAMSGPVIDLGLVRGEPAVDADRGPEGLPRGWGLLLVLGMVLSLVSAVPRQDAPHEITRQPLRNGEFHLAGGALLLLESDRTPTPVEAYDGRDGSLLWKYTPDGLATLSYATAGDGVVVLWPDLCRSGVTGTTVAVDARNGQERWHATGVPVRTPAGVPGTVVLRSLWSDGCGALAAGTPIGGALRWQAFDADGRERWEVPVDAGTRVALDAAERGASWAALVDRQGAVSVADFVTGGRSAAGTLRVAPDEAVAAAGDLLVVSAFDQGGAALTAYRRGDYTTPAWRARVPTGPAPGRTDRFAVRPCGPVLCVAGQRTVVLDPASGAMLWDAGVRAELGEMPGGLLAAAGVRPVALLDPLTGVPAVNLAGWDVLGTDGQRMLLGVVSESGTLLGFRSDAPGGRAAVTSFAALDARLLACELDGSLLACQTDEDDVVLMRLDT</sequence>
<accession>A0ABP8D387</accession>